<evidence type="ECO:0000256" key="1">
    <source>
        <dbReference type="SAM" id="MobiDB-lite"/>
    </source>
</evidence>
<feature type="compositionally biased region" description="Low complexity" evidence="1">
    <location>
        <begin position="58"/>
        <end position="69"/>
    </location>
</feature>
<proteinExistence type="predicted"/>
<reference evidence="2" key="1">
    <citation type="journal article" date="2022" name="Int. J. Mol. Sci.">
        <title>Draft Genome of Tanacetum Coccineum: Genomic Comparison of Closely Related Tanacetum-Family Plants.</title>
        <authorList>
            <person name="Yamashiro T."/>
            <person name="Shiraishi A."/>
            <person name="Nakayama K."/>
            <person name="Satake H."/>
        </authorList>
    </citation>
    <scope>NUCLEOTIDE SEQUENCE</scope>
</reference>
<sequence>MSTEVHQAAKTVTTSNELDLLFGPLFDEYLNGENQVVLKSSAVTTADASDKRQQQPDSTSSTSTLATSVTKRRRPSTSVDKSPTHYPCDSVRTFRVILFSIHNDEWKSFQCHHQTALRIPYTLSWKPCQGDSLNLPDHRIHKDGDGDASFQLESDSLPHAHAQTTKTYYKHQDSRIMKAQELKTKTSVQTLIYNIFLQRY</sequence>
<reference evidence="2" key="2">
    <citation type="submission" date="2022-01" db="EMBL/GenBank/DDBJ databases">
        <authorList>
            <person name="Yamashiro T."/>
            <person name="Shiraishi A."/>
            <person name="Satake H."/>
            <person name="Nakayama K."/>
        </authorList>
    </citation>
    <scope>NUCLEOTIDE SEQUENCE</scope>
</reference>
<dbReference type="EMBL" id="BQNB010013440">
    <property type="protein sequence ID" value="GJT15997.1"/>
    <property type="molecule type" value="Genomic_DNA"/>
</dbReference>
<evidence type="ECO:0000313" key="3">
    <source>
        <dbReference type="Proteomes" id="UP001151760"/>
    </source>
</evidence>
<organism evidence="2 3">
    <name type="scientific">Tanacetum coccineum</name>
    <dbReference type="NCBI Taxonomy" id="301880"/>
    <lineage>
        <taxon>Eukaryota</taxon>
        <taxon>Viridiplantae</taxon>
        <taxon>Streptophyta</taxon>
        <taxon>Embryophyta</taxon>
        <taxon>Tracheophyta</taxon>
        <taxon>Spermatophyta</taxon>
        <taxon>Magnoliopsida</taxon>
        <taxon>eudicotyledons</taxon>
        <taxon>Gunneridae</taxon>
        <taxon>Pentapetalae</taxon>
        <taxon>asterids</taxon>
        <taxon>campanulids</taxon>
        <taxon>Asterales</taxon>
        <taxon>Asteraceae</taxon>
        <taxon>Asteroideae</taxon>
        <taxon>Anthemideae</taxon>
        <taxon>Anthemidinae</taxon>
        <taxon>Tanacetum</taxon>
    </lineage>
</organism>
<comment type="caution">
    <text evidence="2">The sequence shown here is derived from an EMBL/GenBank/DDBJ whole genome shotgun (WGS) entry which is preliminary data.</text>
</comment>
<accession>A0ABQ5BQ77</accession>
<protein>
    <submittedName>
        <fullName evidence="2">Uncharacterized protein</fullName>
    </submittedName>
</protein>
<gene>
    <name evidence="2" type="ORF">Tco_0874703</name>
</gene>
<evidence type="ECO:0000313" key="2">
    <source>
        <dbReference type="EMBL" id="GJT15997.1"/>
    </source>
</evidence>
<feature type="region of interest" description="Disordered" evidence="1">
    <location>
        <begin position="45"/>
        <end position="84"/>
    </location>
</feature>
<name>A0ABQ5BQ77_9ASTR</name>
<dbReference type="Proteomes" id="UP001151760">
    <property type="component" value="Unassembled WGS sequence"/>
</dbReference>
<keyword evidence="3" id="KW-1185">Reference proteome</keyword>